<protein>
    <submittedName>
        <fullName evidence="2">Uncharacterized protein</fullName>
    </submittedName>
</protein>
<evidence type="ECO:0000313" key="2">
    <source>
        <dbReference type="EMBL" id="CBZ26990.1"/>
    </source>
</evidence>
<dbReference type="Proteomes" id="UP000007259">
    <property type="component" value="Chromosome 22"/>
</dbReference>
<dbReference type="AlphaFoldDB" id="E9AVK7"/>
<proteinExistence type="predicted"/>
<gene>
    <name evidence="2" type="ORF">LMXM_22_0240</name>
</gene>
<dbReference type="PhylomeDB" id="E9AVK7"/>
<evidence type="ECO:0000256" key="1">
    <source>
        <dbReference type="SAM" id="MobiDB-lite"/>
    </source>
</evidence>
<feature type="compositionally biased region" description="Polar residues" evidence="1">
    <location>
        <begin position="319"/>
        <end position="329"/>
    </location>
</feature>
<dbReference type="EMBL" id="FR799575">
    <property type="protein sequence ID" value="CBZ26990.1"/>
    <property type="molecule type" value="Genomic_DNA"/>
</dbReference>
<name>E9AVK7_LEIMU</name>
<dbReference type="OMA" id="PMEDGNA"/>
<evidence type="ECO:0000313" key="3">
    <source>
        <dbReference type="Proteomes" id="UP000007259"/>
    </source>
</evidence>
<accession>E9AVK7</accession>
<reference evidence="2 3" key="1">
    <citation type="journal article" date="2011" name="Genome Res.">
        <title>Chromosome and gene copy number variation allow major structural change between species and strains of Leishmania.</title>
        <authorList>
            <person name="Rogers M.B."/>
            <person name="Hilley J.D."/>
            <person name="Dickens N.J."/>
            <person name="Wilkes J."/>
            <person name="Bates P.A."/>
            <person name="Depledge D.P."/>
            <person name="Harris D."/>
            <person name="Her Y."/>
            <person name="Herzyk P."/>
            <person name="Imamura H."/>
            <person name="Otto T.D."/>
            <person name="Sanders M."/>
            <person name="Seeger K."/>
            <person name="Dujardin J.C."/>
            <person name="Berriman M."/>
            <person name="Smith D.F."/>
            <person name="Hertz-Fowler C."/>
            <person name="Mottram J.C."/>
        </authorList>
    </citation>
    <scope>NUCLEOTIDE SEQUENCE [LARGE SCALE GENOMIC DNA]</scope>
    <source>
        <strain evidence="2 3">MHOM/GT/2001/U1103</strain>
    </source>
</reference>
<dbReference type="VEuPathDB" id="TriTrypDB:LmxM.22.0240"/>
<feature type="compositionally biased region" description="Low complexity" evidence="1">
    <location>
        <begin position="17"/>
        <end position="30"/>
    </location>
</feature>
<dbReference type="OrthoDB" id="265402at2759"/>
<feature type="region of interest" description="Disordered" evidence="1">
    <location>
        <begin position="229"/>
        <end position="329"/>
    </location>
</feature>
<sequence length="329" mass="33882">MSVHLAEEHSVQVPATQLQSHEQEAQQQPEPDASSVPTERRTDQTASLSPAAKRHRLEKQESKEVTEDATRVIDYGEDADLENAARVSATVALQDDLGSPVDALVGGAVGSVDVSGSTLSVEADVTGVSDETLAGSDRATGPACAEKGAVTPSVREPEMLSHTQPPQAMLHAECEDTPAQSLPMEDGNAAAPPVCLSIDEEEAVASPPSALAVTLAHLSQAEERTASGVTALNSDTIDGNSAPRCHAEGGVSSATETEHTAGTVTTTEIPSPIPEDGEDGCLPPSRLSEAATPLPSVPAVDERPKAAGKHLTFAGDASPQLSMMRSSPA</sequence>
<dbReference type="GeneID" id="13454137"/>
<feature type="region of interest" description="Disordered" evidence="1">
    <location>
        <begin position="1"/>
        <end position="73"/>
    </location>
</feature>
<keyword evidence="3" id="KW-1185">Reference proteome</keyword>
<feature type="compositionally biased region" description="Basic and acidic residues" evidence="1">
    <location>
        <begin position="1"/>
        <end position="10"/>
    </location>
</feature>
<dbReference type="RefSeq" id="XP_003875479.1">
    <property type="nucleotide sequence ID" value="XM_003875430.1"/>
</dbReference>
<feature type="compositionally biased region" description="Polar residues" evidence="1">
    <location>
        <begin position="229"/>
        <end position="239"/>
    </location>
</feature>
<feature type="compositionally biased region" description="Basic and acidic residues" evidence="1">
    <location>
        <begin position="58"/>
        <end position="71"/>
    </location>
</feature>
<organism evidence="2 3">
    <name type="scientific">Leishmania mexicana (strain MHOM/GT/2001/U1103)</name>
    <dbReference type="NCBI Taxonomy" id="929439"/>
    <lineage>
        <taxon>Eukaryota</taxon>
        <taxon>Discoba</taxon>
        <taxon>Euglenozoa</taxon>
        <taxon>Kinetoplastea</taxon>
        <taxon>Metakinetoplastina</taxon>
        <taxon>Trypanosomatida</taxon>
        <taxon>Trypanosomatidae</taxon>
        <taxon>Leishmaniinae</taxon>
        <taxon>Leishmania</taxon>
    </lineage>
</organism>
<dbReference type="KEGG" id="lmi:LMXM_22_0240"/>